<comment type="caution">
    <text evidence="4">The sequence shown here is derived from an EMBL/GenBank/DDBJ whole genome shotgun (WGS) entry which is preliminary data.</text>
</comment>
<feature type="domain" description="HTH tetR-type" evidence="3">
    <location>
        <begin position="16"/>
        <end position="76"/>
    </location>
</feature>
<feature type="DNA-binding region" description="H-T-H motif" evidence="2">
    <location>
        <begin position="39"/>
        <end position="58"/>
    </location>
</feature>
<dbReference type="AlphaFoldDB" id="A0A917S9L7"/>
<gene>
    <name evidence="4" type="ORF">GCM10011575_25460</name>
</gene>
<keyword evidence="5" id="KW-1185">Reference proteome</keyword>
<dbReference type="GO" id="GO:0003700">
    <property type="term" value="F:DNA-binding transcription factor activity"/>
    <property type="evidence" value="ECO:0007669"/>
    <property type="project" value="TreeGrafter"/>
</dbReference>
<dbReference type="InterPro" id="IPR050109">
    <property type="entry name" value="HTH-type_TetR-like_transc_reg"/>
</dbReference>
<sequence>MTSAPSLVTGRSARRAQTQQRLMNSAVEVFAERGILAASVEEICERAGFTRGAFYSNFADKDELVLEMLRYYADQDVHKVEEITDLLRSNAEMKGNPPGILINMALSRLFGDPSNERSAVLARHEMHLYAVRHPALRRPYQRYTEDLYHRVVTLLDGTLEAIGLEFSVDVPTAVLLLHGATNMMQMESLLRDVPPDGSAMEVLLKQITRPRPDRDGPAVCEA</sequence>
<evidence type="ECO:0000313" key="4">
    <source>
        <dbReference type="EMBL" id="GGL65938.1"/>
    </source>
</evidence>
<reference evidence="4" key="2">
    <citation type="submission" date="2020-09" db="EMBL/GenBank/DDBJ databases">
        <authorList>
            <person name="Sun Q."/>
            <person name="Zhou Y."/>
        </authorList>
    </citation>
    <scope>NUCLEOTIDE SEQUENCE</scope>
    <source>
        <strain evidence="4">CGMCC 4.7306</strain>
    </source>
</reference>
<accession>A0A917S9L7</accession>
<dbReference type="EMBL" id="BMMZ01000005">
    <property type="protein sequence ID" value="GGL65938.1"/>
    <property type="molecule type" value="Genomic_DNA"/>
</dbReference>
<dbReference type="InterPro" id="IPR041583">
    <property type="entry name" value="TetR_C_31"/>
</dbReference>
<evidence type="ECO:0000313" key="5">
    <source>
        <dbReference type="Proteomes" id="UP000613840"/>
    </source>
</evidence>
<dbReference type="Gene3D" id="1.10.357.10">
    <property type="entry name" value="Tetracycline Repressor, domain 2"/>
    <property type="match status" value="1"/>
</dbReference>
<proteinExistence type="predicted"/>
<dbReference type="PRINTS" id="PR00455">
    <property type="entry name" value="HTHTETR"/>
</dbReference>
<evidence type="ECO:0000256" key="2">
    <source>
        <dbReference type="PROSITE-ProRule" id="PRU00335"/>
    </source>
</evidence>
<keyword evidence="1 2" id="KW-0238">DNA-binding</keyword>
<dbReference type="RefSeq" id="WP_188895709.1">
    <property type="nucleotide sequence ID" value="NZ_BMMZ01000005.1"/>
</dbReference>
<dbReference type="InterPro" id="IPR001647">
    <property type="entry name" value="HTH_TetR"/>
</dbReference>
<dbReference type="Pfam" id="PF17940">
    <property type="entry name" value="TetR_C_31"/>
    <property type="match status" value="1"/>
</dbReference>
<dbReference type="SUPFAM" id="SSF46689">
    <property type="entry name" value="Homeodomain-like"/>
    <property type="match status" value="1"/>
</dbReference>
<reference evidence="4" key="1">
    <citation type="journal article" date="2014" name="Int. J. Syst. Evol. Microbiol.">
        <title>Complete genome sequence of Corynebacterium casei LMG S-19264T (=DSM 44701T), isolated from a smear-ripened cheese.</title>
        <authorList>
            <consortium name="US DOE Joint Genome Institute (JGI-PGF)"/>
            <person name="Walter F."/>
            <person name="Albersmeier A."/>
            <person name="Kalinowski J."/>
            <person name="Ruckert C."/>
        </authorList>
    </citation>
    <scope>NUCLEOTIDE SEQUENCE</scope>
    <source>
        <strain evidence="4">CGMCC 4.7306</strain>
    </source>
</reference>
<dbReference type="Proteomes" id="UP000613840">
    <property type="component" value="Unassembled WGS sequence"/>
</dbReference>
<organism evidence="4 5">
    <name type="scientific">Microlunatus endophyticus</name>
    <dbReference type="NCBI Taxonomy" id="1716077"/>
    <lineage>
        <taxon>Bacteria</taxon>
        <taxon>Bacillati</taxon>
        <taxon>Actinomycetota</taxon>
        <taxon>Actinomycetes</taxon>
        <taxon>Propionibacteriales</taxon>
        <taxon>Propionibacteriaceae</taxon>
        <taxon>Microlunatus</taxon>
    </lineage>
</organism>
<dbReference type="InterPro" id="IPR009057">
    <property type="entry name" value="Homeodomain-like_sf"/>
</dbReference>
<evidence type="ECO:0000256" key="1">
    <source>
        <dbReference type="ARBA" id="ARBA00023125"/>
    </source>
</evidence>
<dbReference type="PANTHER" id="PTHR30055:SF241">
    <property type="entry name" value="TRANSCRIPTIONAL REGULATORY PROTEIN"/>
    <property type="match status" value="1"/>
</dbReference>
<protein>
    <recommendedName>
        <fullName evidence="3">HTH tetR-type domain-containing protein</fullName>
    </recommendedName>
</protein>
<dbReference type="Pfam" id="PF00440">
    <property type="entry name" value="TetR_N"/>
    <property type="match status" value="1"/>
</dbReference>
<name>A0A917S9L7_9ACTN</name>
<evidence type="ECO:0000259" key="3">
    <source>
        <dbReference type="PROSITE" id="PS50977"/>
    </source>
</evidence>
<dbReference type="GO" id="GO:0000976">
    <property type="term" value="F:transcription cis-regulatory region binding"/>
    <property type="evidence" value="ECO:0007669"/>
    <property type="project" value="TreeGrafter"/>
</dbReference>
<dbReference type="PROSITE" id="PS50977">
    <property type="entry name" value="HTH_TETR_2"/>
    <property type="match status" value="1"/>
</dbReference>
<dbReference type="PANTHER" id="PTHR30055">
    <property type="entry name" value="HTH-TYPE TRANSCRIPTIONAL REGULATOR RUTR"/>
    <property type="match status" value="1"/>
</dbReference>